<dbReference type="AlphaFoldDB" id="A0AAU3GYP9"/>
<gene>
    <name evidence="1" type="ORF">OG626_21645</name>
</gene>
<accession>A0AAU3GYP9</accession>
<proteinExistence type="predicted"/>
<protein>
    <submittedName>
        <fullName evidence="1">Uncharacterized protein</fullName>
    </submittedName>
</protein>
<organism evidence="1">
    <name type="scientific">Streptomyces sp. NBC_01401</name>
    <dbReference type="NCBI Taxonomy" id="2903854"/>
    <lineage>
        <taxon>Bacteria</taxon>
        <taxon>Bacillati</taxon>
        <taxon>Actinomycetota</taxon>
        <taxon>Actinomycetes</taxon>
        <taxon>Kitasatosporales</taxon>
        <taxon>Streptomycetaceae</taxon>
        <taxon>Streptomyces</taxon>
    </lineage>
</organism>
<evidence type="ECO:0000313" key="1">
    <source>
        <dbReference type="EMBL" id="WTY97315.1"/>
    </source>
</evidence>
<name>A0AAU3GYP9_9ACTN</name>
<dbReference type="EMBL" id="CP109535">
    <property type="protein sequence ID" value="WTY97315.1"/>
    <property type="molecule type" value="Genomic_DNA"/>
</dbReference>
<reference evidence="1" key="1">
    <citation type="submission" date="2022-10" db="EMBL/GenBank/DDBJ databases">
        <title>The complete genomes of actinobacterial strains from the NBC collection.</title>
        <authorList>
            <person name="Joergensen T.S."/>
            <person name="Alvarez Arevalo M."/>
            <person name="Sterndorff E.B."/>
            <person name="Faurdal D."/>
            <person name="Vuksanovic O."/>
            <person name="Mourched A.-S."/>
            <person name="Charusanti P."/>
            <person name="Shaw S."/>
            <person name="Blin K."/>
            <person name="Weber T."/>
        </authorList>
    </citation>
    <scope>NUCLEOTIDE SEQUENCE</scope>
    <source>
        <strain evidence="1">NBC_01401</strain>
    </source>
</reference>
<sequence length="98" mass="10642">MNTVDKLIAQHAADIAFVAEREPATTLADFNEQLGTAADRLGPSWVDIEGAEELEIAVVYLADALDSTDDAERAVLVSRAARYLADVDDMVSEYRLSV</sequence>